<dbReference type="STRING" id="590998.Celf_2067"/>
<evidence type="ECO:0000313" key="3">
    <source>
        <dbReference type="Proteomes" id="UP000008460"/>
    </source>
</evidence>
<dbReference type="EMBL" id="CP002666">
    <property type="protein sequence ID" value="AEE46195.1"/>
    <property type="molecule type" value="Genomic_DNA"/>
</dbReference>
<dbReference type="PROSITE" id="PS50902">
    <property type="entry name" value="FLAVODOXIN_LIKE"/>
    <property type="match status" value="1"/>
</dbReference>
<dbReference type="InterPro" id="IPR008254">
    <property type="entry name" value="Flavodoxin/NO_synth"/>
</dbReference>
<proteinExistence type="predicted"/>
<dbReference type="RefSeq" id="WP_013771221.1">
    <property type="nucleotide sequence ID" value="NC_015514.1"/>
</dbReference>
<dbReference type="InterPro" id="IPR029039">
    <property type="entry name" value="Flavoprotein-like_sf"/>
</dbReference>
<organism evidence="2 3">
    <name type="scientific">Cellulomonas fimi (strain ATCC 484 / DSM 20113 / JCM 1341 / CCUG 24087 / LMG 16345 / NBRC 15513 / NCIMB 8980 / NCTC 7547 / NRS-133)</name>
    <dbReference type="NCBI Taxonomy" id="590998"/>
    <lineage>
        <taxon>Bacteria</taxon>
        <taxon>Bacillati</taxon>
        <taxon>Actinomycetota</taxon>
        <taxon>Actinomycetes</taxon>
        <taxon>Micrococcales</taxon>
        <taxon>Cellulomonadaceae</taxon>
        <taxon>Cellulomonas</taxon>
    </lineage>
</organism>
<protein>
    <submittedName>
        <fullName evidence="2">Flavodoxin/nitric oxide synthase</fullName>
    </submittedName>
</protein>
<dbReference type="Proteomes" id="UP000008460">
    <property type="component" value="Chromosome"/>
</dbReference>
<dbReference type="eggNOG" id="COG0716">
    <property type="taxonomic scope" value="Bacteria"/>
</dbReference>
<reference evidence="2 3" key="1">
    <citation type="submission" date="2011-04" db="EMBL/GenBank/DDBJ databases">
        <title>Complete sequence of Cellulomonas fimi ATCC 484.</title>
        <authorList>
            <consortium name="US DOE Joint Genome Institute"/>
            <person name="Lucas S."/>
            <person name="Han J."/>
            <person name="Lapidus A."/>
            <person name="Cheng J.-F."/>
            <person name="Goodwin L."/>
            <person name="Pitluck S."/>
            <person name="Peters L."/>
            <person name="Chertkov O."/>
            <person name="Detter J.C."/>
            <person name="Han C."/>
            <person name="Tapia R."/>
            <person name="Land M."/>
            <person name="Hauser L."/>
            <person name="Kyrpides N."/>
            <person name="Ivanova N."/>
            <person name="Ovchinnikova G."/>
            <person name="Pagani I."/>
            <person name="Mead D."/>
            <person name="Brumm P."/>
            <person name="Woyke T."/>
        </authorList>
    </citation>
    <scope>NUCLEOTIDE SEQUENCE [LARGE SCALE GENOMIC DNA]</scope>
    <source>
        <strain evidence="3">ATCC 484 / DSM 20113 / JCM 1341 / NBRC 15513 / NCIMB 8980 / NCTC 7547</strain>
    </source>
</reference>
<dbReference type="GO" id="GO:0009055">
    <property type="term" value="F:electron transfer activity"/>
    <property type="evidence" value="ECO:0007669"/>
    <property type="project" value="InterPro"/>
</dbReference>
<dbReference type="GO" id="GO:0010181">
    <property type="term" value="F:FMN binding"/>
    <property type="evidence" value="ECO:0007669"/>
    <property type="project" value="InterPro"/>
</dbReference>
<dbReference type="KEGG" id="cfi:Celf_2067"/>
<evidence type="ECO:0000259" key="1">
    <source>
        <dbReference type="PROSITE" id="PS50902"/>
    </source>
</evidence>
<dbReference type="SUPFAM" id="SSF52218">
    <property type="entry name" value="Flavoproteins"/>
    <property type="match status" value="1"/>
</dbReference>
<evidence type="ECO:0000313" key="2">
    <source>
        <dbReference type="EMBL" id="AEE46195.1"/>
    </source>
</evidence>
<keyword evidence="3" id="KW-1185">Reference proteome</keyword>
<feature type="domain" description="Flavodoxin-like" evidence="1">
    <location>
        <begin position="3"/>
        <end position="168"/>
    </location>
</feature>
<dbReference type="Gene3D" id="3.40.50.360">
    <property type="match status" value="1"/>
</dbReference>
<name>F4H0U8_CELFA</name>
<sequence length="172" mass="17825">MTAMVVFESMFGGTQAVAEAIGAGIASCGLPVDVVEVGRMVGAGEHEAWPVEDALLLAVGGPTHLRTLSSERTRATARSHGTVVSALTGLDHWLTVAGPVVRGRPVAAFDTSWGTQDAGSAAAVIARRLEELEGRLVAPARTFLVTGESTGPSPAELEQAWEWGRGLVARLA</sequence>
<dbReference type="InterPro" id="IPR001226">
    <property type="entry name" value="Flavodoxin_CS"/>
</dbReference>
<dbReference type="PROSITE" id="PS00201">
    <property type="entry name" value="FLAVODOXIN"/>
    <property type="match status" value="1"/>
</dbReference>
<dbReference type="HOGENOM" id="CLU_132523_0_0_11"/>
<dbReference type="AlphaFoldDB" id="F4H0U8"/>
<accession>F4H0U8</accession>
<gene>
    <name evidence="2" type="ordered locus">Celf_2067</name>
</gene>